<evidence type="ECO:0000313" key="1">
    <source>
        <dbReference type="EMBL" id="BAO56404.1"/>
    </source>
</evidence>
<proteinExistence type="predicted"/>
<keyword evidence="2" id="KW-1185">Reference proteome</keyword>
<dbReference type="AlphaFoldDB" id="W8VRP5"/>
<dbReference type="Proteomes" id="UP000031760">
    <property type="component" value="Chromosome"/>
</dbReference>
<dbReference type="EMBL" id="AP014548">
    <property type="protein sequence ID" value="BAO56404.1"/>
    <property type="molecule type" value="Genomic_DNA"/>
</dbReference>
<dbReference type="HOGENOM" id="CLU_3120455_0_0_10"/>
<gene>
    <name evidence="1" type="ORF">NMS_2395</name>
</gene>
<dbReference type="STRING" id="1454201.NMS_2395"/>
<accession>W8VRP5</accession>
<name>W8VRP5_9FLAO</name>
<dbReference type="KEGG" id="nmf:NMS_2395"/>
<sequence length="50" mass="5868">MSLKLVFAVSNFAFAKANYKKRKLRHSIFHLQEMKNLLKSIFCLMTDAFS</sequence>
<evidence type="ECO:0000313" key="2">
    <source>
        <dbReference type="Proteomes" id="UP000031760"/>
    </source>
</evidence>
<reference evidence="1 2" key="1">
    <citation type="journal article" date="2014" name="Proc. Natl. Acad. Sci. U.S.A.">
        <title>Functional characterization of flavobacteria rhodopsins reveals a unique class of light-driven chloride pump in bacteria.</title>
        <authorList>
            <person name="Yoshizawa S."/>
            <person name="Kumagai Y."/>
            <person name="Kim H."/>
            <person name="Ogura Y."/>
            <person name="Hayashi T."/>
            <person name="Iwasaki W."/>
            <person name="DeLong E.F."/>
            <person name="Kogure K."/>
        </authorList>
    </citation>
    <scope>NUCLEOTIDE SEQUENCE [LARGE SCALE GENOMIC DNA]</scope>
    <source>
        <strain evidence="1 2">S1-08</strain>
    </source>
</reference>
<protein>
    <submittedName>
        <fullName evidence="1">Uncharacterized protein</fullName>
    </submittedName>
</protein>
<organism evidence="1 2">
    <name type="scientific">Nonlabens marinus S1-08</name>
    <dbReference type="NCBI Taxonomy" id="1454201"/>
    <lineage>
        <taxon>Bacteria</taxon>
        <taxon>Pseudomonadati</taxon>
        <taxon>Bacteroidota</taxon>
        <taxon>Flavobacteriia</taxon>
        <taxon>Flavobacteriales</taxon>
        <taxon>Flavobacteriaceae</taxon>
        <taxon>Nonlabens</taxon>
    </lineage>
</organism>